<name>A0AAD8EP51_DIPPU</name>
<accession>A0AAD8EP51</accession>
<evidence type="ECO:0000313" key="1">
    <source>
        <dbReference type="EMBL" id="KAJ9596954.1"/>
    </source>
</evidence>
<keyword evidence="2" id="KW-1185">Reference proteome</keyword>
<dbReference type="AlphaFoldDB" id="A0AAD8EP51"/>
<protein>
    <submittedName>
        <fullName evidence="1">Uncharacterized protein</fullName>
    </submittedName>
</protein>
<evidence type="ECO:0000313" key="2">
    <source>
        <dbReference type="Proteomes" id="UP001233999"/>
    </source>
</evidence>
<sequence>LLNEMYIPIDEKRVVQEFGIVKTCPQNSTNTSLIYYSLEPLVRHVHLDYRNMTVRSYFE</sequence>
<feature type="non-terminal residue" evidence="1">
    <location>
        <position position="59"/>
    </location>
</feature>
<dbReference type="Proteomes" id="UP001233999">
    <property type="component" value="Unassembled WGS sequence"/>
</dbReference>
<comment type="caution">
    <text evidence="1">The sequence shown here is derived from an EMBL/GenBank/DDBJ whole genome shotgun (WGS) entry which is preliminary data.</text>
</comment>
<proteinExistence type="predicted"/>
<reference evidence="1" key="2">
    <citation type="submission" date="2023-05" db="EMBL/GenBank/DDBJ databases">
        <authorList>
            <person name="Fouks B."/>
        </authorList>
    </citation>
    <scope>NUCLEOTIDE SEQUENCE</scope>
    <source>
        <strain evidence="1">Stay&amp;Tobe</strain>
        <tissue evidence="1">Testes</tissue>
    </source>
</reference>
<gene>
    <name evidence="1" type="ORF">L9F63_012024</name>
</gene>
<dbReference type="EMBL" id="JASPKZ010001953">
    <property type="protein sequence ID" value="KAJ9596954.1"/>
    <property type="molecule type" value="Genomic_DNA"/>
</dbReference>
<feature type="non-terminal residue" evidence="1">
    <location>
        <position position="1"/>
    </location>
</feature>
<reference evidence="1" key="1">
    <citation type="journal article" date="2023" name="IScience">
        <title>Live-bearing cockroach genome reveals convergent evolutionary mechanisms linked to viviparity in insects and beyond.</title>
        <authorList>
            <person name="Fouks B."/>
            <person name="Harrison M.C."/>
            <person name="Mikhailova A.A."/>
            <person name="Marchal E."/>
            <person name="English S."/>
            <person name="Carruthers M."/>
            <person name="Jennings E.C."/>
            <person name="Chiamaka E.L."/>
            <person name="Frigard R.A."/>
            <person name="Pippel M."/>
            <person name="Attardo G.M."/>
            <person name="Benoit J.B."/>
            <person name="Bornberg-Bauer E."/>
            <person name="Tobe S.S."/>
        </authorList>
    </citation>
    <scope>NUCLEOTIDE SEQUENCE</scope>
    <source>
        <strain evidence="1">Stay&amp;Tobe</strain>
    </source>
</reference>
<organism evidence="1 2">
    <name type="scientific">Diploptera punctata</name>
    <name type="common">Pacific beetle cockroach</name>
    <dbReference type="NCBI Taxonomy" id="6984"/>
    <lineage>
        <taxon>Eukaryota</taxon>
        <taxon>Metazoa</taxon>
        <taxon>Ecdysozoa</taxon>
        <taxon>Arthropoda</taxon>
        <taxon>Hexapoda</taxon>
        <taxon>Insecta</taxon>
        <taxon>Pterygota</taxon>
        <taxon>Neoptera</taxon>
        <taxon>Polyneoptera</taxon>
        <taxon>Dictyoptera</taxon>
        <taxon>Blattodea</taxon>
        <taxon>Blaberoidea</taxon>
        <taxon>Blaberidae</taxon>
        <taxon>Diplopterinae</taxon>
        <taxon>Diploptera</taxon>
    </lineage>
</organism>